<dbReference type="FunFam" id="1.20.58.60:FF:000002">
    <property type="entry name" value="Actinin, alpha 1"/>
    <property type="match status" value="1"/>
</dbReference>
<dbReference type="OrthoDB" id="10017054at2759"/>
<accession>A0A8T2P0A9</accession>
<dbReference type="InterPro" id="IPR036872">
    <property type="entry name" value="CH_dom_sf"/>
</dbReference>
<dbReference type="Gene3D" id="1.10.238.10">
    <property type="entry name" value="EF-hand"/>
    <property type="match status" value="1"/>
</dbReference>
<dbReference type="PROSITE" id="PS00020">
    <property type="entry name" value="ACTININ_2"/>
    <property type="match status" value="1"/>
</dbReference>
<name>A0A8T2P0A9_9TELE</name>
<keyword evidence="7" id="KW-1185">Reference proteome</keyword>
<dbReference type="FunFam" id="1.20.58.60:FF:000003">
    <property type="entry name" value="Actinin, alpha 1"/>
    <property type="match status" value="1"/>
</dbReference>
<dbReference type="InterPro" id="IPR018159">
    <property type="entry name" value="Spectrin/alpha-actinin"/>
</dbReference>
<dbReference type="CDD" id="cd00176">
    <property type="entry name" value="SPEC"/>
    <property type="match status" value="1"/>
</dbReference>
<dbReference type="GO" id="GO:0003779">
    <property type="term" value="F:actin binding"/>
    <property type="evidence" value="ECO:0007669"/>
    <property type="project" value="UniProtKB-KW"/>
</dbReference>
<evidence type="ECO:0000259" key="5">
    <source>
        <dbReference type="PROSITE" id="PS50222"/>
    </source>
</evidence>
<feature type="domain" description="Calponin-homology (CH)" evidence="4">
    <location>
        <begin position="42"/>
        <end position="146"/>
    </location>
</feature>
<dbReference type="FunFam" id="1.10.418.10:FF:000005">
    <property type="entry name" value="Actinin alpha 4"/>
    <property type="match status" value="1"/>
</dbReference>
<dbReference type="SMART" id="SM00150">
    <property type="entry name" value="SPEC"/>
    <property type="match status" value="3"/>
</dbReference>
<dbReference type="InterPro" id="IPR001715">
    <property type="entry name" value="CH_dom"/>
</dbReference>
<dbReference type="PROSITE" id="PS50021">
    <property type="entry name" value="CH"/>
    <property type="match status" value="2"/>
</dbReference>
<dbReference type="Pfam" id="PF00435">
    <property type="entry name" value="Spectrin"/>
    <property type="match status" value="4"/>
</dbReference>
<feature type="domain" description="EF-hand" evidence="5">
    <location>
        <begin position="744"/>
        <end position="779"/>
    </location>
</feature>
<dbReference type="Gene3D" id="1.20.58.60">
    <property type="match status" value="4"/>
</dbReference>
<dbReference type="SUPFAM" id="SSF46966">
    <property type="entry name" value="Spectrin repeat"/>
    <property type="match status" value="4"/>
</dbReference>
<proteinExistence type="predicted"/>
<keyword evidence="1" id="KW-0677">Repeat</keyword>
<dbReference type="CDD" id="cd21214">
    <property type="entry name" value="CH_ACTN_rpt1"/>
    <property type="match status" value="1"/>
</dbReference>
<evidence type="ECO:0000256" key="3">
    <source>
        <dbReference type="SAM" id="Coils"/>
    </source>
</evidence>
<evidence type="ECO:0000313" key="7">
    <source>
        <dbReference type="Proteomes" id="UP000824540"/>
    </source>
</evidence>
<dbReference type="InterPro" id="IPR002017">
    <property type="entry name" value="Spectrin_repeat"/>
</dbReference>
<evidence type="ECO:0000259" key="4">
    <source>
        <dbReference type="PROSITE" id="PS50021"/>
    </source>
</evidence>
<feature type="coiled-coil region" evidence="3">
    <location>
        <begin position="441"/>
        <end position="475"/>
    </location>
</feature>
<dbReference type="Pfam" id="PF00307">
    <property type="entry name" value="CH"/>
    <property type="match status" value="2"/>
</dbReference>
<dbReference type="PANTHER" id="PTHR11915">
    <property type="entry name" value="SPECTRIN/FILAMIN RELATED CYTOSKELETAL PROTEIN"/>
    <property type="match status" value="1"/>
</dbReference>
<dbReference type="SMART" id="SM00033">
    <property type="entry name" value="CH"/>
    <property type="match status" value="2"/>
</dbReference>
<gene>
    <name evidence="6" type="ORF">JZ751_007861</name>
</gene>
<evidence type="ECO:0008006" key="8">
    <source>
        <dbReference type="Google" id="ProtNLM"/>
    </source>
</evidence>
<reference evidence="6" key="1">
    <citation type="thesis" date="2021" institute="BYU ScholarsArchive" country="Provo, UT, USA">
        <title>Applications of and Algorithms for Genome Assembly and Genomic Analyses with an Emphasis on Marine Teleosts.</title>
        <authorList>
            <person name="Pickett B.D."/>
        </authorList>
    </citation>
    <scope>NUCLEOTIDE SEQUENCE</scope>
    <source>
        <strain evidence="6">HI-2016</strain>
    </source>
</reference>
<dbReference type="AlphaFoldDB" id="A0A8T2P0A9"/>
<dbReference type="Gene3D" id="1.10.418.10">
    <property type="entry name" value="Calponin-like domain"/>
    <property type="match status" value="2"/>
</dbReference>
<organism evidence="6 7">
    <name type="scientific">Albula glossodonta</name>
    <name type="common">roundjaw bonefish</name>
    <dbReference type="NCBI Taxonomy" id="121402"/>
    <lineage>
        <taxon>Eukaryota</taxon>
        <taxon>Metazoa</taxon>
        <taxon>Chordata</taxon>
        <taxon>Craniata</taxon>
        <taxon>Vertebrata</taxon>
        <taxon>Euteleostomi</taxon>
        <taxon>Actinopterygii</taxon>
        <taxon>Neopterygii</taxon>
        <taxon>Teleostei</taxon>
        <taxon>Albuliformes</taxon>
        <taxon>Albulidae</taxon>
        <taxon>Albula</taxon>
    </lineage>
</organism>
<dbReference type="GO" id="GO:0005509">
    <property type="term" value="F:calcium ion binding"/>
    <property type="evidence" value="ECO:0007669"/>
    <property type="project" value="InterPro"/>
</dbReference>
<keyword evidence="2" id="KW-0009">Actin-binding</keyword>
<dbReference type="FunFam" id="1.20.58.60:FF:000004">
    <property type="entry name" value="Actinin alpha 1"/>
    <property type="match status" value="1"/>
</dbReference>
<dbReference type="SUPFAM" id="SSF47576">
    <property type="entry name" value="Calponin-homology domain, CH-domain"/>
    <property type="match status" value="1"/>
</dbReference>
<evidence type="ECO:0000256" key="2">
    <source>
        <dbReference type="ARBA" id="ARBA00023203"/>
    </source>
</evidence>
<dbReference type="InterPro" id="IPR011992">
    <property type="entry name" value="EF-hand-dom_pair"/>
</dbReference>
<dbReference type="PROSITE" id="PS00019">
    <property type="entry name" value="ACTININ_1"/>
    <property type="match status" value="1"/>
</dbReference>
<dbReference type="InterPro" id="IPR001589">
    <property type="entry name" value="Actinin_actin-bd_CS"/>
</dbReference>
<protein>
    <recommendedName>
        <fullName evidence="8">Actinin, alpha 2b</fullName>
    </recommendedName>
</protein>
<dbReference type="Proteomes" id="UP000824540">
    <property type="component" value="Unassembled WGS sequence"/>
</dbReference>
<evidence type="ECO:0000256" key="1">
    <source>
        <dbReference type="ARBA" id="ARBA00022737"/>
    </source>
</evidence>
<feature type="coiled-coil region" evidence="3">
    <location>
        <begin position="276"/>
        <end position="303"/>
    </location>
</feature>
<dbReference type="FunFam" id="1.10.418.10:FF:000001">
    <property type="entry name" value="Actinin alpha 1"/>
    <property type="match status" value="1"/>
</dbReference>
<dbReference type="PROSITE" id="PS50222">
    <property type="entry name" value="EF_HAND_2"/>
    <property type="match status" value="1"/>
</dbReference>
<keyword evidence="3" id="KW-0175">Coiled coil</keyword>
<sequence length="850" mass="98137">MFSMMTQVETTVHYNNGYDQEEYMTQEDEWDRDLLLDPAWEKQQRKTFTAWCNSHLRKAGTQIENIEEDFRNGLKLMLLLEVISGERLPKPDRGKMRFHKIANVNKALDYITSKGVKLVSIGAEEIVDGNVKMTLGMIWTIILRFAIQDISVEETSAKEGLLLWCQRKTAPYRNVNVQNFHVSWKDGLAFCALIHRHRPDLIDYSKLNKDDPLGNLNLALEIAEKHLDIPKMLDAEDIVNTPKPDERAIMTYVSCFYHAFAGAEQAETAANRICKVLGVNQENEKLMEDYERLASELLEWIRRTTPWLENRTAENTMAAMRRKLEDFRDYRRMHKPPKVQEKCQLEINFNTLQTKLRISNRPAFMPSEGKMVSDITSAWQGLEQAEKGYEEWLLNEIRRLERLEHLAEKFRQKATTHEAWAQGKDHILTQKDYESASLTQVRALLRKHEAFESDLAAHQDRVEQIAAIAQELNELDYHAAAAINERCQKICDQWDQLGTLTQKRREALERTEKLLETIDQLFLEFAKRAAPFNNWMEGAMEDLQDMFIVHTVEEIQSLISAHDQFKATLPEADSERQAILGIQNEIQKISQSYGIGTALTNPYTTITTAEISVKWDKEELARQHSNERLRRQFAAQANLIGPWIQTRMEEIGHSSVEMSGTLEDQMTQLKQFEHIIINYKPNIDKLEGDHQLIQESLVFDNKHTNYTMEHIRVGWELLLTTIARTINEIETQILTRDAKGISQQQMNDFRSSFNHFDRDVKGKLRRDDFKACLISLGHVGNDKQMASPIAGLGPLLHPVPLDPFLTLEPLLLNPKPPPPLPISNPCSPQPPSIICRRRKGGWRQMTLGRA</sequence>
<dbReference type="CDD" id="cd21216">
    <property type="entry name" value="CH_ACTN_rpt2"/>
    <property type="match status" value="1"/>
</dbReference>
<dbReference type="SUPFAM" id="SSF47473">
    <property type="entry name" value="EF-hand"/>
    <property type="match status" value="1"/>
</dbReference>
<comment type="caution">
    <text evidence="6">The sequence shown here is derived from an EMBL/GenBank/DDBJ whole genome shotgun (WGS) entry which is preliminary data.</text>
</comment>
<dbReference type="EMBL" id="JAFBMS010000016">
    <property type="protein sequence ID" value="KAG9346045.1"/>
    <property type="molecule type" value="Genomic_DNA"/>
</dbReference>
<evidence type="ECO:0000313" key="6">
    <source>
        <dbReference type="EMBL" id="KAG9346045.1"/>
    </source>
</evidence>
<feature type="domain" description="Calponin-homology (CH)" evidence="4">
    <location>
        <begin position="155"/>
        <end position="261"/>
    </location>
</feature>
<dbReference type="InterPro" id="IPR002048">
    <property type="entry name" value="EF_hand_dom"/>
</dbReference>